<dbReference type="InterPro" id="IPR004827">
    <property type="entry name" value="bZIP"/>
</dbReference>
<dbReference type="FunFam" id="1.20.5.170:FF:000057">
    <property type="entry name" value="Basic leucine zipper 61"/>
    <property type="match status" value="1"/>
</dbReference>
<dbReference type="PROSITE" id="PS50217">
    <property type="entry name" value="BZIP"/>
    <property type="match status" value="1"/>
</dbReference>
<dbReference type="CDD" id="cd14703">
    <property type="entry name" value="bZIP_plant_RF2"/>
    <property type="match status" value="1"/>
</dbReference>
<dbReference type="PANTHER" id="PTHR46391">
    <property type="entry name" value="BASIC LEUCINE ZIPPER 34"/>
    <property type="match status" value="1"/>
</dbReference>
<comment type="caution">
    <text evidence="8">The sequence shown here is derived from an EMBL/GenBank/DDBJ whole genome shotgun (WGS) entry which is preliminary data.</text>
</comment>
<accession>A0ABD2Y6N9</accession>
<dbReference type="InterPro" id="IPR044759">
    <property type="entry name" value="bZIP_RF2"/>
</dbReference>
<comment type="subcellular location">
    <subcellularLocation>
        <location evidence="1">Nucleus</location>
    </subcellularLocation>
</comment>
<dbReference type="GO" id="GO:0003677">
    <property type="term" value="F:DNA binding"/>
    <property type="evidence" value="ECO:0007669"/>
    <property type="project" value="UniProtKB-ARBA"/>
</dbReference>
<dbReference type="EMBL" id="JBJUIK010000015">
    <property type="protein sequence ID" value="KAL3503157.1"/>
    <property type="molecule type" value="Genomic_DNA"/>
</dbReference>
<evidence type="ECO:0000256" key="2">
    <source>
        <dbReference type="ARBA" id="ARBA00023015"/>
    </source>
</evidence>
<dbReference type="InterPro" id="IPR046347">
    <property type="entry name" value="bZIP_sf"/>
</dbReference>
<feature type="compositionally biased region" description="Polar residues" evidence="6">
    <location>
        <begin position="106"/>
        <end position="126"/>
    </location>
</feature>
<feature type="domain" description="BZIP" evidence="7">
    <location>
        <begin position="183"/>
        <end position="246"/>
    </location>
</feature>
<feature type="compositionally biased region" description="Basic and acidic residues" evidence="6">
    <location>
        <begin position="127"/>
        <end position="141"/>
    </location>
</feature>
<feature type="region of interest" description="Disordered" evidence="6">
    <location>
        <begin position="1"/>
        <end position="25"/>
    </location>
</feature>
<keyword evidence="2" id="KW-0805">Transcription regulation</keyword>
<dbReference type="SMART" id="SM00338">
    <property type="entry name" value="BRLZ"/>
    <property type="match status" value="1"/>
</dbReference>
<evidence type="ECO:0000256" key="3">
    <source>
        <dbReference type="ARBA" id="ARBA00023163"/>
    </source>
</evidence>
<dbReference type="Gene3D" id="1.20.5.170">
    <property type="match status" value="1"/>
</dbReference>
<dbReference type="InterPro" id="IPR052483">
    <property type="entry name" value="bZIP_transcription_regulators"/>
</dbReference>
<evidence type="ECO:0000313" key="8">
    <source>
        <dbReference type="EMBL" id="KAL3503157.1"/>
    </source>
</evidence>
<protein>
    <recommendedName>
        <fullName evidence="7">BZIP domain-containing protein</fullName>
    </recommendedName>
</protein>
<feature type="compositionally biased region" description="Polar residues" evidence="6">
    <location>
        <begin position="165"/>
        <end position="180"/>
    </location>
</feature>
<proteinExistence type="predicted"/>
<dbReference type="GO" id="GO:0006355">
    <property type="term" value="P:regulation of DNA-templated transcription"/>
    <property type="evidence" value="ECO:0007669"/>
    <property type="project" value="UniProtKB-ARBA"/>
</dbReference>
<comment type="subunit">
    <text evidence="5">Forms heterodimers with BZIP18, BZIP43 and VIP1/BZIP51.</text>
</comment>
<sequence>MTQNWPSSFPFQMMQLPPPPPPTTSQHNYSWLDEFLDFSSARRGSHRRSENDSITFVEAPFPEEEECKTSNLANISNVLCNSLNFEGLDDEQLMNMFSDEIAATGPSTLSYSNISSTDPSTPSDRNTQNDDKNNNAAHQEHQNFQPKNEPVGDVDISSKLEKQAESPSNPSTNNAISTDATVDPKRVKRILANRQSAQRSRVRKLQYISELERSVTTFQTEVSALSPRVAFLDHQRMILNVDNSALKQRIAALTQDKIFKDAHQEALRKEMERLRQIYHEQNMKKSGCSDQE</sequence>
<dbReference type="PANTHER" id="PTHR46391:SF35">
    <property type="entry name" value="BASIC LEUCINE ZIPPER 34-LIKE ISOFORM X1"/>
    <property type="match status" value="1"/>
</dbReference>
<dbReference type="SUPFAM" id="SSF57959">
    <property type="entry name" value="Leucine zipper domain"/>
    <property type="match status" value="1"/>
</dbReference>
<name>A0ABD2Y6N9_9GENT</name>
<feature type="region of interest" description="Disordered" evidence="6">
    <location>
        <begin position="106"/>
        <end position="181"/>
    </location>
</feature>
<dbReference type="AlphaFoldDB" id="A0ABD2Y6N9"/>
<dbReference type="PROSITE" id="PS00036">
    <property type="entry name" value="BZIP_BASIC"/>
    <property type="match status" value="1"/>
</dbReference>
<keyword evidence="3" id="KW-0804">Transcription</keyword>
<evidence type="ECO:0000256" key="5">
    <source>
        <dbReference type="ARBA" id="ARBA00066000"/>
    </source>
</evidence>
<dbReference type="GO" id="GO:0009891">
    <property type="term" value="P:positive regulation of biosynthetic process"/>
    <property type="evidence" value="ECO:0007669"/>
    <property type="project" value="UniProtKB-ARBA"/>
</dbReference>
<keyword evidence="9" id="KW-1185">Reference proteome</keyword>
<evidence type="ECO:0000256" key="1">
    <source>
        <dbReference type="ARBA" id="ARBA00004123"/>
    </source>
</evidence>
<evidence type="ECO:0000313" key="9">
    <source>
        <dbReference type="Proteomes" id="UP001630127"/>
    </source>
</evidence>
<feature type="compositionally biased region" description="Polar residues" evidence="6">
    <location>
        <begin position="1"/>
        <end position="10"/>
    </location>
</feature>
<dbReference type="GO" id="GO:0005634">
    <property type="term" value="C:nucleus"/>
    <property type="evidence" value="ECO:0007669"/>
    <property type="project" value="UniProtKB-SubCell"/>
</dbReference>
<dbReference type="Proteomes" id="UP001630127">
    <property type="component" value="Unassembled WGS sequence"/>
</dbReference>
<organism evidence="8 9">
    <name type="scientific">Cinchona calisaya</name>
    <dbReference type="NCBI Taxonomy" id="153742"/>
    <lineage>
        <taxon>Eukaryota</taxon>
        <taxon>Viridiplantae</taxon>
        <taxon>Streptophyta</taxon>
        <taxon>Embryophyta</taxon>
        <taxon>Tracheophyta</taxon>
        <taxon>Spermatophyta</taxon>
        <taxon>Magnoliopsida</taxon>
        <taxon>eudicotyledons</taxon>
        <taxon>Gunneridae</taxon>
        <taxon>Pentapetalae</taxon>
        <taxon>asterids</taxon>
        <taxon>lamiids</taxon>
        <taxon>Gentianales</taxon>
        <taxon>Rubiaceae</taxon>
        <taxon>Cinchonoideae</taxon>
        <taxon>Cinchoneae</taxon>
        <taxon>Cinchona</taxon>
    </lineage>
</organism>
<gene>
    <name evidence="8" type="ORF">ACH5RR_037606</name>
</gene>
<dbReference type="Pfam" id="PF00170">
    <property type="entry name" value="bZIP_1"/>
    <property type="match status" value="1"/>
</dbReference>
<reference evidence="8 9" key="1">
    <citation type="submission" date="2024-11" db="EMBL/GenBank/DDBJ databases">
        <title>A near-complete genome assembly of Cinchona calisaya.</title>
        <authorList>
            <person name="Lian D.C."/>
            <person name="Zhao X.W."/>
            <person name="Wei L."/>
        </authorList>
    </citation>
    <scope>NUCLEOTIDE SEQUENCE [LARGE SCALE GENOMIC DNA]</scope>
    <source>
        <tissue evidence="8">Nenye</tissue>
    </source>
</reference>
<evidence type="ECO:0000256" key="4">
    <source>
        <dbReference type="ARBA" id="ARBA00023242"/>
    </source>
</evidence>
<keyword evidence="4" id="KW-0539">Nucleus</keyword>
<evidence type="ECO:0000259" key="7">
    <source>
        <dbReference type="PROSITE" id="PS50217"/>
    </source>
</evidence>
<evidence type="ECO:0000256" key="6">
    <source>
        <dbReference type="SAM" id="MobiDB-lite"/>
    </source>
</evidence>